<organism evidence="7 8">
    <name type="scientific">Chloroflexus aggregans (strain MD-66 / DSM 9485)</name>
    <dbReference type="NCBI Taxonomy" id="326427"/>
    <lineage>
        <taxon>Bacteria</taxon>
        <taxon>Bacillati</taxon>
        <taxon>Chloroflexota</taxon>
        <taxon>Chloroflexia</taxon>
        <taxon>Chloroflexales</taxon>
        <taxon>Chloroflexineae</taxon>
        <taxon>Chloroflexaceae</taxon>
        <taxon>Chloroflexus</taxon>
    </lineage>
</organism>
<dbReference type="AlphaFoldDB" id="B8G3J1"/>
<evidence type="ECO:0000256" key="6">
    <source>
        <dbReference type="SAM" id="Phobius"/>
    </source>
</evidence>
<gene>
    <name evidence="7" type="ordered locus">Cagg_0429</name>
</gene>
<feature type="transmembrane region" description="Helical" evidence="6">
    <location>
        <begin position="64"/>
        <end position="86"/>
    </location>
</feature>
<dbReference type="PANTHER" id="PTHR43370:SF2">
    <property type="entry name" value="ABC TRANSPORTER PERMEASE PROTEIN"/>
    <property type="match status" value="1"/>
</dbReference>
<protein>
    <submittedName>
        <fullName evidence="7">Inner-membrane translocator</fullName>
    </submittedName>
</protein>
<evidence type="ECO:0000256" key="2">
    <source>
        <dbReference type="ARBA" id="ARBA00022475"/>
    </source>
</evidence>
<feature type="transmembrane region" description="Helical" evidence="6">
    <location>
        <begin position="12"/>
        <end position="28"/>
    </location>
</feature>
<evidence type="ECO:0000256" key="3">
    <source>
        <dbReference type="ARBA" id="ARBA00022692"/>
    </source>
</evidence>
<dbReference type="GO" id="GO:0022857">
    <property type="term" value="F:transmembrane transporter activity"/>
    <property type="evidence" value="ECO:0007669"/>
    <property type="project" value="InterPro"/>
</dbReference>
<comment type="subcellular location">
    <subcellularLocation>
        <location evidence="1">Cell membrane</location>
        <topology evidence="1">Multi-pass membrane protein</topology>
    </subcellularLocation>
</comment>
<dbReference type="eggNOG" id="COG1079">
    <property type="taxonomic scope" value="Bacteria"/>
</dbReference>
<dbReference type="Proteomes" id="UP000002508">
    <property type="component" value="Chromosome"/>
</dbReference>
<feature type="transmembrane region" description="Helical" evidence="6">
    <location>
        <begin position="146"/>
        <end position="164"/>
    </location>
</feature>
<proteinExistence type="predicted"/>
<accession>B8G3J1</accession>
<keyword evidence="2" id="KW-1003">Cell membrane</keyword>
<dbReference type="KEGG" id="cag:Cagg_0429"/>
<dbReference type="InterPro" id="IPR001851">
    <property type="entry name" value="ABC_transp_permease"/>
</dbReference>
<sequence length="332" mass="35146">MVARMDQLWIDLAAVLAAAAPLVIAAMGETISERAGVINLSLDGTMLLAAMTGFAVALTTNNLLLGFAAAALVGAVVAAVLGLFSLTLGQSQTAVGFVLALLCTDLSSFLGAPFVRLPGPTVPFSPIPGLADLPVLGTVFFQHDPVIYASFLIVPLTAYVLYYTRLGLIVRALGERPATAYARGVDVTRWRYAMLIIGGALVGIAGAAFSLDLKQGWSYRHTFGSGWIVLAIVIFGGWRPLRVALGCYLFAALEIFATRSQSALPDIPTQIVQVAPFVLMIFVLALVNLASSPAAMRWVATLPQLWQRPLLGAINRLRATAPAALGQPFERP</sequence>
<dbReference type="GO" id="GO:0005886">
    <property type="term" value="C:plasma membrane"/>
    <property type="evidence" value="ECO:0007669"/>
    <property type="project" value="UniProtKB-SubCell"/>
</dbReference>
<keyword evidence="4 6" id="KW-1133">Transmembrane helix</keyword>
<evidence type="ECO:0000256" key="1">
    <source>
        <dbReference type="ARBA" id="ARBA00004651"/>
    </source>
</evidence>
<keyword evidence="3 6" id="KW-0812">Transmembrane</keyword>
<evidence type="ECO:0000313" key="7">
    <source>
        <dbReference type="EMBL" id="ACL23374.1"/>
    </source>
</evidence>
<dbReference type="HOGENOM" id="CLU_040769_1_1_0"/>
<feature type="transmembrane region" description="Helical" evidence="6">
    <location>
        <begin position="40"/>
        <end position="58"/>
    </location>
</feature>
<keyword evidence="8" id="KW-1185">Reference proteome</keyword>
<evidence type="ECO:0000256" key="5">
    <source>
        <dbReference type="ARBA" id="ARBA00023136"/>
    </source>
</evidence>
<feature type="transmembrane region" description="Helical" evidence="6">
    <location>
        <begin position="243"/>
        <end position="259"/>
    </location>
</feature>
<feature type="transmembrane region" description="Helical" evidence="6">
    <location>
        <begin position="271"/>
        <end position="290"/>
    </location>
</feature>
<feature type="transmembrane region" description="Helical" evidence="6">
    <location>
        <begin position="217"/>
        <end position="236"/>
    </location>
</feature>
<dbReference type="STRING" id="326427.Cagg_0429"/>
<reference evidence="7" key="1">
    <citation type="submission" date="2008-12" db="EMBL/GenBank/DDBJ databases">
        <title>Complete sequence of Chloroflexus aggregans DSM 9485.</title>
        <authorList>
            <consortium name="US DOE Joint Genome Institute"/>
            <person name="Lucas S."/>
            <person name="Copeland A."/>
            <person name="Lapidus A."/>
            <person name="Glavina del Rio T."/>
            <person name="Dalin E."/>
            <person name="Tice H."/>
            <person name="Pitluck S."/>
            <person name="Foster B."/>
            <person name="Larimer F."/>
            <person name="Land M."/>
            <person name="Hauser L."/>
            <person name="Kyrpides N."/>
            <person name="Mikhailova N."/>
            <person name="Bryant D."/>
            <person name="Richardson P."/>
        </authorList>
    </citation>
    <scope>NUCLEOTIDE SEQUENCE</scope>
    <source>
        <strain evidence="7">DSM 9485</strain>
    </source>
</reference>
<keyword evidence="5 6" id="KW-0472">Membrane</keyword>
<feature type="transmembrane region" description="Helical" evidence="6">
    <location>
        <begin position="192"/>
        <end position="211"/>
    </location>
</feature>
<name>B8G3J1_CHLAD</name>
<dbReference type="EMBL" id="CP001337">
    <property type="protein sequence ID" value="ACL23374.1"/>
    <property type="molecule type" value="Genomic_DNA"/>
</dbReference>
<dbReference type="Pfam" id="PF02653">
    <property type="entry name" value="BPD_transp_2"/>
    <property type="match status" value="1"/>
</dbReference>
<evidence type="ECO:0000313" key="8">
    <source>
        <dbReference type="Proteomes" id="UP000002508"/>
    </source>
</evidence>
<feature type="transmembrane region" description="Helical" evidence="6">
    <location>
        <begin position="93"/>
        <end position="115"/>
    </location>
</feature>
<evidence type="ECO:0000256" key="4">
    <source>
        <dbReference type="ARBA" id="ARBA00022989"/>
    </source>
</evidence>
<dbReference type="CDD" id="cd06580">
    <property type="entry name" value="TM_PBP1_transp_TpRbsC_like"/>
    <property type="match status" value="1"/>
</dbReference>
<dbReference type="PANTHER" id="PTHR43370">
    <property type="entry name" value="SUGAR ABC TRANSPORTER INTEGRAL MEMBRANE PROTEIN-RELATED"/>
    <property type="match status" value="1"/>
</dbReference>